<dbReference type="PANTHER" id="PTHR46088">
    <property type="entry name" value="TUBULIN--TYROSINE LIGASE-LIKE PROTEIN 12"/>
    <property type="match status" value="1"/>
</dbReference>
<comment type="similarity">
    <text evidence="1">Belongs to the tubulin--tyrosine ligase family.</text>
</comment>
<dbReference type="InterPro" id="IPR046341">
    <property type="entry name" value="SET_dom_sf"/>
</dbReference>
<evidence type="ECO:0000313" key="4">
    <source>
        <dbReference type="Proteomes" id="UP000270296"/>
    </source>
</evidence>
<name>A0A183J1K2_9BILA</name>
<feature type="domain" description="Tubulin--tyrosine ligase-like protein 12 SET-like" evidence="2">
    <location>
        <begin position="1"/>
        <end position="125"/>
    </location>
</feature>
<dbReference type="InterPro" id="IPR027749">
    <property type="entry name" value="TTLL12"/>
</dbReference>
<dbReference type="Proteomes" id="UP000270296">
    <property type="component" value="Unassembled WGS sequence"/>
</dbReference>
<keyword evidence="4" id="KW-1185">Reference proteome</keyword>
<reference evidence="3 4" key="2">
    <citation type="submission" date="2018-11" db="EMBL/GenBank/DDBJ databases">
        <authorList>
            <consortium name="Pathogen Informatics"/>
        </authorList>
    </citation>
    <scope>NUCLEOTIDE SEQUENCE [LARGE SCALE GENOMIC DNA]</scope>
</reference>
<evidence type="ECO:0000313" key="3">
    <source>
        <dbReference type="EMBL" id="VDP25595.1"/>
    </source>
</evidence>
<organism evidence="5">
    <name type="scientific">Soboliphyme baturini</name>
    <dbReference type="NCBI Taxonomy" id="241478"/>
    <lineage>
        <taxon>Eukaryota</taxon>
        <taxon>Metazoa</taxon>
        <taxon>Ecdysozoa</taxon>
        <taxon>Nematoda</taxon>
        <taxon>Enoplea</taxon>
        <taxon>Dorylaimia</taxon>
        <taxon>Dioctophymatida</taxon>
        <taxon>Dioctophymatoidea</taxon>
        <taxon>Soboliphymatidae</taxon>
        <taxon>Soboliphyme</taxon>
    </lineage>
</organism>
<proteinExistence type="inferred from homology"/>
<dbReference type="InterPro" id="IPR004344">
    <property type="entry name" value="TTL/TTLL_fam"/>
</dbReference>
<dbReference type="OrthoDB" id="60477at2759"/>
<evidence type="ECO:0000256" key="1">
    <source>
        <dbReference type="ARBA" id="ARBA00006820"/>
    </source>
</evidence>
<dbReference type="WBParaSite" id="SBAD_0001010001-mRNA-1">
    <property type="protein sequence ID" value="SBAD_0001010001-mRNA-1"/>
    <property type="gene ID" value="SBAD_0001010001"/>
</dbReference>
<dbReference type="Gene3D" id="3.30.470.20">
    <property type="entry name" value="ATP-grasp fold, B domain"/>
    <property type="match status" value="1"/>
</dbReference>
<evidence type="ECO:0000259" key="2">
    <source>
        <dbReference type="Pfam" id="PF25556"/>
    </source>
</evidence>
<sequence length="398" mass="47061">MCEIMDIERNDGVSDTKVTEYILRHLWQYSQTYSIYNYIDDEDLEDRLPIWYVMDELGCRIQHSDHPNVRVVPFYYLTGKITYSLLFPVEHINAQEEITRDYVAGSLYHRADWREFYLLPWIHKDFSEGSCHSAITDAVFSASRISDSMPDMILPTRSMGSNECRKVFSESQKVREMLKHPAFQFVDSEEDADVFWYNTPFKDFNRLLKHNPNVLINQFPFEHVLTVKDLLAALIKSHYSQSQVDPATLEMRPSWLCTTYSLEAELPQFVSYFQQRAKKDLDNHWIIKPFNLSHSMDTYITDEIGQIIRLMDSGPKVACKYIEDPVLFYRDDLGSWVKFDMGFIVLLKSVEPLTLYLYDRFLMHFALKSFDLKHCDDVEKHFTVFNYLKEKKVKQVII</sequence>
<protein>
    <submittedName>
        <fullName evidence="5">Tubulin--tyrosine ligase-like protein 12</fullName>
    </submittedName>
</protein>
<dbReference type="AlphaFoldDB" id="A0A183J1K2"/>
<accession>A0A183J1K2</accession>
<dbReference type="Pfam" id="PF25556">
    <property type="entry name" value="SET_TTL"/>
    <property type="match status" value="1"/>
</dbReference>
<evidence type="ECO:0000313" key="5">
    <source>
        <dbReference type="WBParaSite" id="SBAD_0001010001-mRNA-1"/>
    </source>
</evidence>
<dbReference type="EMBL" id="UZAM01013116">
    <property type="protein sequence ID" value="VDP25595.1"/>
    <property type="molecule type" value="Genomic_DNA"/>
</dbReference>
<dbReference type="GO" id="GO:0019098">
    <property type="term" value="P:reproductive behavior"/>
    <property type="evidence" value="ECO:0007669"/>
    <property type="project" value="UniProtKB-ARBA"/>
</dbReference>
<dbReference type="InterPro" id="IPR057954">
    <property type="entry name" value="SET_TTL12"/>
</dbReference>
<dbReference type="Pfam" id="PF03133">
    <property type="entry name" value="TTL"/>
    <property type="match status" value="1"/>
</dbReference>
<gene>
    <name evidence="3" type="ORF">SBAD_LOCUS9750</name>
</gene>
<dbReference type="PROSITE" id="PS51221">
    <property type="entry name" value="TTL"/>
    <property type="match status" value="1"/>
</dbReference>
<dbReference type="SUPFAM" id="SSF82199">
    <property type="entry name" value="SET domain"/>
    <property type="match status" value="1"/>
</dbReference>
<dbReference type="PANTHER" id="PTHR46088:SF1">
    <property type="entry name" value="TUBULIN--TYROSINE LIGASE-LIKE PROTEIN 12"/>
    <property type="match status" value="1"/>
</dbReference>
<reference evidence="5" key="1">
    <citation type="submission" date="2016-06" db="UniProtKB">
        <authorList>
            <consortium name="WormBaseParasite"/>
        </authorList>
    </citation>
    <scope>IDENTIFICATION</scope>
</reference>
<dbReference type="GO" id="GO:0005737">
    <property type="term" value="C:cytoplasm"/>
    <property type="evidence" value="ECO:0007669"/>
    <property type="project" value="TreeGrafter"/>
</dbReference>